<evidence type="ECO:0000256" key="3">
    <source>
        <dbReference type="PROSITE-ProRule" id="PRU00221"/>
    </source>
</evidence>
<feature type="region of interest" description="Disordered" evidence="4">
    <location>
        <begin position="310"/>
        <end position="382"/>
    </location>
</feature>
<dbReference type="Pfam" id="PF00400">
    <property type="entry name" value="WD40"/>
    <property type="match status" value="1"/>
</dbReference>
<evidence type="ECO:0000256" key="2">
    <source>
        <dbReference type="ARBA" id="ARBA00022737"/>
    </source>
</evidence>
<feature type="compositionally biased region" description="Polar residues" evidence="4">
    <location>
        <begin position="354"/>
        <end position="363"/>
    </location>
</feature>
<feature type="compositionally biased region" description="Polar residues" evidence="4">
    <location>
        <begin position="318"/>
        <end position="345"/>
    </location>
</feature>
<evidence type="ECO:0000313" key="6">
    <source>
        <dbReference type="Proteomes" id="UP000836402"/>
    </source>
</evidence>
<dbReference type="PROSITE" id="PS50294">
    <property type="entry name" value="WD_REPEATS_REGION"/>
    <property type="match status" value="1"/>
</dbReference>
<reference evidence="5" key="1">
    <citation type="submission" date="2020-10" db="EMBL/GenBank/DDBJ databases">
        <authorList>
            <person name="Sedaghatjoo S."/>
        </authorList>
    </citation>
    <scope>NUCLEOTIDE SEQUENCE</scope>
    <source>
        <strain evidence="5">AZH3</strain>
    </source>
</reference>
<organism evidence="5 6">
    <name type="scientific">Tilletia caries</name>
    <name type="common">wheat bunt fungus</name>
    <dbReference type="NCBI Taxonomy" id="13290"/>
    <lineage>
        <taxon>Eukaryota</taxon>
        <taxon>Fungi</taxon>
        <taxon>Dikarya</taxon>
        <taxon>Basidiomycota</taxon>
        <taxon>Ustilaginomycotina</taxon>
        <taxon>Exobasidiomycetes</taxon>
        <taxon>Tilletiales</taxon>
        <taxon>Tilletiaceae</taxon>
        <taxon>Tilletia</taxon>
    </lineage>
</organism>
<protein>
    <submittedName>
        <fullName evidence="5">Uncharacterized protein</fullName>
    </submittedName>
</protein>
<dbReference type="Proteomes" id="UP000836402">
    <property type="component" value="Unassembled WGS sequence"/>
</dbReference>
<dbReference type="EMBL" id="CAJHJG010006915">
    <property type="protein sequence ID" value="CAD6960833.1"/>
    <property type="molecule type" value="Genomic_DNA"/>
</dbReference>
<gene>
    <name evidence="5" type="ORF">JKIAZH3_G3368</name>
</gene>
<proteinExistence type="predicted"/>
<dbReference type="InterPro" id="IPR019775">
    <property type="entry name" value="WD40_repeat_CS"/>
</dbReference>
<dbReference type="InterPro" id="IPR052791">
    <property type="entry name" value="SSM1_domain"/>
</dbReference>
<evidence type="ECO:0000256" key="4">
    <source>
        <dbReference type="SAM" id="MobiDB-lite"/>
    </source>
</evidence>
<comment type="caution">
    <text evidence="5">The sequence shown here is derived from an EMBL/GenBank/DDBJ whole genome shotgun (WGS) entry which is preliminary data.</text>
</comment>
<name>A0ABN7J9H3_9BASI</name>
<dbReference type="PROSITE" id="PS00678">
    <property type="entry name" value="WD_REPEATS_1"/>
    <property type="match status" value="1"/>
</dbReference>
<dbReference type="InterPro" id="IPR001680">
    <property type="entry name" value="WD40_rpt"/>
</dbReference>
<dbReference type="InterPro" id="IPR036322">
    <property type="entry name" value="WD40_repeat_dom_sf"/>
</dbReference>
<evidence type="ECO:0000256" key="1">
    <source>
        <dbReference type="ARBA" id="ARBA00022574"/>
    </source>
</evidence>
<dbReference type="Gene3D" id="2.130.10.10">
    <property type="entry name" value="YVTN repeat-like/Quinoprotein amine dehydrogenase"/>
    <property type="match status" value="1"/>
</dbReference>
<keyword evidence="1 3" id="KW-0853">WD repeat</keyword>
<dbReference type="SMART" id="SM00320">
    <property type="entry name" value="WD40"/>
    <property type="match status" value="2"/>
</dbReference>
<dbReference type="InterPro" id="IPR015943">
    <property type="entry name" value="WD40/YVTN_repeat-like_dom_sf"/>
</dbReference>
<sequence>MQNDPGGPPVDDPMAMTLDLGLALAPESAAPKGKMQGLGLGFAVSQDAGATAEGTNGSAVPGDLSQEGGEEPKKEAEAEADALAVVPRNEDGQLLASEWELLVKKPVRRERNWAKGVAQKVQYMEGHTGFVTSMKLKGRKTLVTGSYDETIRVWDMHTGEGTKVLKAKAIACLDFLLPSADGSSGAILCVGLCDTGRVMVWEMKIWTLLQTLGGHKRGIRNVALNEDVLDKIVAVTVDRIIRTFCIRRKEMIGQVDLSKLGGVNRALSAQLAGIGGDGMLQWFATHGNSMTLAANNPVVHLEGTEHIVPVEENPVPLSRSSGPTSETGFSASTSFRSSLGPSTPTAPRIRKDSSQTAASNSRPGSRASLSALPGRQTTADRG</sequence>
<evidence type="ECO:0000313" key="5">
    <source>
        <dbReference type="EMBL" id="CAD6960833.1"/>
    </source>
</evidence>
<feature type="region of interest" description="Disordered" evidence="4">
    <location>
        <begin position="50"/>
        <end position="79"/>
    </location>
</feature>
<dbReference type="PROSITE" id="PS50082">
    <property type="entry name" value="WD_REPEATS_2"/>
    <property type="match status" value="1"/>
</dbReference>
<dbReference type="PANTHER" id="PTHR47438">
    <property type="entry name" value="PHOSPHATE METABOLISM PROTEIN 8-RELATED"/>
    <property type="match status" value="1"/>
</dbReference>
<feature type="repeat" description="WD" evidence="3">
    <location>
        <begin position="124"/>
        <end position="164"/>
    </location>
</feature>
<keyword evidence="2" id="KW-0677">Repeat</keyword>
<dbReference type="PANTHER" id="PTHR47438:SF1">
    <property type="entry name" value="PHOSPHATE METABOLISM PROTEIN 8-RELATED"/>
    <property type="match status" value="1"/>
</dbReference>
<keyword evidence="6" id="KW-1185">Reference proteome</keyword>
<accession>A0ABN7J9H3</accession>
<dbReference type="SUPFAM" id="SSF50978">
    <property type="entry name" value="WD40 repeat-like"/>
    <property type="match status" value="1"/>
</dbReference>